<dbReference type="GO" id="GO:0004315">
    <property type="term" value="F:3-oxoacyl-[acyl-carrier-protein] synthase activity"/>
    <property type="evidence" value="ECO:0007669"/>
    <property type="project" value="TreeGrafter"/>
</dbReference>
<dbReference type="KEGG" id="cgh:CGC50_07610"/>
<name>A0A250FPC2_9FLAO</name>
<evidence type="ECO:0000313" key="5">
    <source>
        <dbReference type="EMBL" id="ATA87032.1"/>
    </source>
</evidence>
<dbReference type="InterPro" id="IPR014030">
    <property type="entry name" value="Ketoacyl_synth_N"/>
</dbReference>
<keyword evidence="2 3" id="KW-0808">Transferase</keyword>
<dbReference type="Pfam" id="PF00109">
    <property type="entry name" value="ketoacyl-synt"/>
    <property type="match status" value="1"/>
</dbReference>
<comment type="similarity">
    <text evidence="1 3">Belongs to the thiolase-like superfamily. Beta-ketoacyl-ACP synthases family.</text>
</comment>
<dbReference type="RefSeq" id="WP_095910324.1">
    <property type="nucleotide sequence ID" value="NZ_CP022386.1"/>
</dbReference>
<dbReference type="GO" id="GO:0006633">
    <property type="term" value="P:fatty acid biosynthetic process"/>
    <property type="evidence" value="ECO:0007669"/>
    <property type="project" value="TreeGrafter"/>
</dbReference>
<dbReference type="SUPFAM" id="SSF53901">
    <property type="entry name" value="Thiolase-like"/>
    <property type="match status" value="1"/>
</dbReference>
<dbReference type="GeneID" id="84808420"/>
<dbReference type="InterPro" id="IPR014031">
    <property type="entry name" value="Ketoacyl_synth_C"/>
</dbReference>
<dbReference type="Proteomes" id="UP000217250">
    <property type="component" value="Chromosome"/>
</dbReference>
<evidence type="ECO:0000313" key="6">
    <source>
        <dbReference type="Proteomes" id="UP000217250"/>
    </source>
</evidence>
<dbReference type="InterPro" id="IPR016039">
    <property type="entry name" value="Thiolase-like"/>
</dbReference>
<organism evidence="5 6">
    <name type="scientific">Capnocytophaga gingivalis</name>
    <dbReference type="NCBI Taxonomy" id="1017"/>
    <lineage>
        <taxon>Bacteria</taxon>
        <taxon>Pseudomonadati</taxon>
        <taxon>Bacteroidota</taxon>
        <taxon>Flavobacteriia</taxon>
        <taxon>Flavobacteriales</taxon>
        <taxon>Flavobacteriaceae</taxon>
        <taxon>Capnocytophaga</taxon>
    </lineage>
</organism>
<dbReference type="PANTHER" id="PTHR11712:SF347">
    <property type="entry name" value="BETA KETOACYL-ACYL CARRIER PROTEIN SYNTHASE"/>
    <property type="match status" value="1"/>
</dbReference>
<dbReference type="PANTHER" id="PTHR11712">
    <property type="entry name" value="POLYKETIDE SYNTHASE-RELATED"/>
    <property type="match status" value="1"/>
</dbReference>
<protein>
    <submittedName>
        <fullName evidence="5">Beta-ketoacyl synthase</fullName>
    </submittedName>
</protein>
<evidence type="ECO:0000256" key="1">
    <source>
        <dbReference type="ARBA" id="ARBA00008467"/>
    </source>
</evidence>
<evidence type="ECO:0000256" key="2">
    <source>
        <dbReference type="ARBA" id="ARBA00022679"/>
    </source>
</evidence>
<proteinExistence type="inferred from homology"/>
<dbReference type="Pfam" id="PF02801">
    <property type="entry name" value="Ketoacyl-synt_C"/>
    <property type="match status" value="1"/>
</dbReference>
<reference evidence="6" key="1">
    <citation type="submission" date="2017-06" db="EMBL/GenBank/DDBJ databases">
        <title>Capnocytophaga spp. assemblies.</title>
        <authorList>
            <person name="Gulvik C.A."/>
        </authorList>
    </citation>
    <scope>NUCLEOTIDE SEQUENCE [LARGE SCALE GENOMIC DNA]</scope>
    <source>
        <strain evidence="6">H1496</strain>
    </source>
</reference>
<feature type="domain" description="Ketosynthase family 3 (KS3)" evidence="4">
    <location>
        <begin position="2"/>
        <end position="383"/>
    </location>
</feature>
<dbReference type="AlphaFoldDB" id="A0A250FPC2"/>
<evidence type="ECO:0000256" key="3">
    <source>
        <dbReference type="RuleBase" id="RU003694"/>
    </source>
</evidence>
<dbReference type="OrthoDB" id="1141849at2"/>
<dbReference type="InterPro" id="IPR000794">
    <property type="entry name" value="Beta-ketoacyl_synthase"/>
</dbReference>
<sequence>MQTNISITGMGSISPLGADRANIWRQYLLDKPLLVGQRVGEELLPVGRLQEESHALVREIRQENARYRSVDPTVLYALYASRQALQEAGWEQGKDFGVNIGSSRGATTLFEEYHQSFLEQGKCAPLASPTTSLGNIASWVMQDAKGQGAAISHSITCSTALHALLNGIAWLHADMAEGFLVGGSEAPLTPFTLSQMKALKIYGSLSDSYPCQPLLLEKLKNTMVLGEGSAVFAIEKGVRPNALAIVKGIGYATEVITHPVAISAQAEALQLSMQQALQGVAPAEVDVVIPHATGTIKGDEAEYHALREVFGQDLPRLTSNKWKIGHTFAASGALAIEMAVLMLQNQQFLPLPYLKKEAEAPLRNILINATGFGGNAVSVLIGLPY</sequence>
<dbReference type="EMBL" id="CP022386">
    <property type="protein sequence ID" value="ATA87032.1"/>
    <property type="molecule type" value="Genomic_DNA"/>
</dbReference>
<dbReference type="Gene3D" id="3.40.47.10">
    <property type="match status" value="1"/>
</dbReference>
<evidence type="ECO:0000259" key="4">
    <source>
        <dbReference type="PROSITE" id="PS52004"/>
    </source>
</evidence>
<dbReference type="SMART" id="SM00825">
    <property type="entry name" value="PKS_KS"/>
    <property type="match status" value="1"/>
</dbReference>
<accession>A0A250FPC2</accession>
<dbReference type="PROSITE" id="PS52004">
    <property type="entry name" value="KS3_2"/>
    <property type="match status" value="1"/>
</dbReference>
<gene>
    <name evidence="5" type="ORF">CGC50_07610</name>
</gene>
<dbReference type="InterPro" id="IPR020841">
    <property type="entry name" value="PKS_Beta-ketoAc_synthase_dom"/>
</dbReference>